<dbReference type="InterPro" id="IPR028096">
    <property type="entry name" value="EfeO_Cupredoxin"/>
</dbReference>
<protein>
    <recommendedName>
        <fullName evidence="1">EfeO-type cupredoxin-like domain-containing protein</fullName>
    </recommendedName>
</protein>
<evidence type="ECO:0000313" key="2">
    <source>
        <dbReference type="EMBL" id="KZE69418.1"/>
    </source>
</evidence>
<dbReference type="InterPro" id="IPR008972">
    <property type="entry name" value="Cupredoxin"/>
</dbReference>
<dbReference type="Proteomes" id="UP000076567">
    <property type="component" value="Unassembled WGS sequence"/>
</dbReference>
<evidence type="ECO:0000259" key="1">
    <source>
        <dbReference type="Pfam" id="PF13473"/>
    </source>
</evidence>
<dbReference type="Pfam" id="PF13473">
    <property type="entry name" value="Cupredoxin_1"/>
    <property type="match status" value="1"/>
</dbReference>
<sequence length="131" mass="14098">MKSERRKGANYMLKKSLWLAAIAVLAIGILAACGGGKDKKESTKNAEETITIEASNFKFDKEEYKIPANKDVALKLENVDGNHGLMIEGEKVNISGGSSDVVNLKPGEYTLRCSVPCGNGHADMVSKLVVE</sequence>
<gene>
    <name evidence="2" type="ORF">AWM68_03895</name>
</gene>
<evidence type="ECO:0000313" key="3">
    <source>
        <dbReference type="Proteomes" id="UP000076567"/>
    </source>
</evidence>
<dbReference type="AlphaFoldDB" id="A0A163SMH8"/>
<name>A0A163SMH8_9BACL</name>
<proteinExistence type="predicted"/>
<organism evidence="2 3">
    <name type="scientific">Fictibacillus phosphorivorans</name>
    <dbReference type="NCBI Taxonomy" id="1221500"/>
    <lineage>
        <taxon>Bacteria</taxon>
        <taxon>Bacillati</taxon>
        <taxon>Bacillota</taxon>
        <taxon>Bacilli</taxon>
        <taxon>Bacillales</taxon>
        <taxon>Fictibacillaceae</taxon>
        <taxon>Fictibacillus</taxon>
    </lineage>
</organism>
<keyword evidence="3" id="KW-1185">Reference proteome</keyword>
<accession>A0A163SMH8</accession>
<dbReference type="Gene3D" id="2.60.40.420">
    <property type="entry name" value="Cupredoxins - blue copper proteins"/>
    <property type="match status" value="1"/>
</dbReference>
<dbReference type="EMBL" id="LRFC01000001">
    <property type="protein sequence ID" value="KZE69418.1"/>
    <property type="molecule type" value="Genomic_DNA"/>
</dbReference>
<dbReference type="PROSITE" id="PS51257">
    <property type="entry name" value="PROKAR_LIPOPROTEIN"/>
    <property type="match status" value="1"/>
</dbReference>
<reference evidence="3" key="1">
    <citation type="submission" date="2016-01" db="EMBL/GenBank/DDBJ databases">
        <title>Draft genome of Chromobacterium sp. F49.</title>
        <authorList>
            <person name="Hong K.W."/>
        </authorList>
    </citation>
    <scope>NUCLEOTIDE SEQUENCE [LARGE SCALE GENOMIC DNA]</scope>
    <source>
        <strain evidence="3">P7IIIA</strain>
    </source>
</reference>
<feature type="domain" description="EfeO-type cupredoxin-like" evidence="1">
    <location>
        <begin position="38"/>
        <end position="115"/>
    </location>
</feature>
<comment type="caution">
    <text evidence="2">The sequence shown here is derived from an EMBL/GenBank/DDBJ whole genome shotgun (WGS) entry which is preliminary data.</text>
</comment>
<dbReference type="SUPFAM" id="SSF49503">
    <property type="entry name" value="Cupredoxins"/>
    <property type="match status" value="1"/>
</dbReference>